<protein>
    <submittedName>
        <fullName evidence="1">Uncharacterized protein</fullName>
    </submittedName>
</protein>
<comment type="caution">
    <text evidence="1">The sequence shown here is derived from an EMBL/GenBank/DDBJ whole genome shotgun (WGS) entry which is preliminary data.</text>
</comment>
<gene>
    <name evidence="1" type="ORF">QO010_001140</name>
</gene>
<evidence type="ECO:0000313" key="2">
    <source>
        <dbReference type="Proteomes" id="UP001228905"/>
    </source>
</evidence>
<proteinExistence type="predicted"/>
<dbReference type="EMBL" id="JAUSVS010000002">
    <property type="protein sequence ID" value="MDQ0463369.1"/>
    <property type="molecule type" value="Genomic_DNA"/>
</dbReference>
<name>A0ABU0IN33_9CAUL</name>
<sequence>MGLAKVVERLKHYQSQMGDFFKPSALLEKMAAEGKRFQDMK</sequence>
<organism evidence="1 2">
    <name type="scientific">Caulobacter ginsengisoli</name>
    <dbReference type="NCBI Taxonomy" id="400775"/>
    <lineage>
        <taxon>Bacteria</taxon>
        <taxon>Pseudomonadati</taxon>
        <taxon>Pseudomonadota</taxon>
        <taxon>Alphaproteobacteria</taxon>
        <taxon>Caulobacterales</taxon>
        <taxon>Caulobacteraceae</taxon>
        <taxon>Caulobacter</taxon>
    </lineage>
</organism>
<dbReference type="InterPro" id="IPR013328">
    <property type="entry name" value="6PGD_dom2"/>
</dbReference>
<accession>A0ABU0IN33</accession>
<reference evidence="1 2" key="1">
    <citation type="submission" date="2023-07" db="EMBL/GenBank/DDBJ databases">
        <title>Genomic Encyclopedia of Type Strains, Phase IV (KMG-IV): sequencing the most valuable type-strain genomes for metagenomic binning, comparative biology and taxonomic classification.</title>
        <authorList>
            <person name="Goeker M."/>
        </authorList>
    </citation>
    <scope>NUCLEOTIDE SEQUENCE [LARGE SCALE GENOMIC DNA]</scope>
    <source>
        <strain evidence="1 2">DSM 18695</strain>
    </source>
</reference>
<keyword evidence="2" id="KW-1185">Reference proteome</keyword>
<evidence type="ECO:0000313" key="1">
    <source>
        <dbReference type="EMBL" id="MDQ0463369.1"/>
    </source>
</evidence>
<dbReference type="Gene3D" id="1.10.1040.10">
    <property type="entry name" value="N-(1-d-carboxylethyl)-l-norvaline Dehydrogenase, domain 2"/>
    <property type="match status" value="1"/>
</dbReference>
<dbReference type="RefSeq" id="WP_307347184.1">
    <property type="nucleotide sequence ID" value="NZ_JAUSVS010000002.1"/>
</dbReference>
<dbReference type="Proteomes" id="UP001228905">
    <property type="component" value="Unassembled WGS sequence"/>
</dbReference>